<dbReference type="AlphaFoldDB" id="A0A372G7V7"/>
<dbReference type="InterPro" id="IPR010982">
    <property type="entry name" value="Lambda_DNA-bd_dom_sf"/>
</dbReference>
<dbReference type="CDD" id="cd00093">
    <property type="entry name" value="HTH_XRE"/>
    <property type="match status" value="1"/>
</dbReference>
<comment type="caution">
    <text evidence="1">The sequence shown here is derived from an EMBL/GenBank/DDBJ whole genome shotgun (WGS) entry which is preliminary data.</text>
</comment>
<gene>
    <name evidence="1" type="ORF">D0T12_33190</name>
</gene>
<organism evidence="1 2">
    <name type="scientific">Actinomadura spongiicola</name>
    <dbReference type="NCBI Taxonomy" id="2303421"/>
    <lineage>
        <taxon>Bacteria</taxon>
        <taxon>Bacillati</taxon>
        <taxon>Actinomycetota</taxon>
        <taxon>Actinomycetes</taxon>
        <taxon>Streptosporangiales</taxon>
        <taxon>Thermomonosporaceae</taxon>
        <taxon>Actinomadura</taxon>
    </lineage>
</organism>
<sequence>MERPEWAARIQTERESRGWSKPQMARALFTSCGVPPTRQQVDSLARQIRKYENGEHLPRDWTRAYATVLGHEEDDLFAAASGPNHDEERRRLLACLSLLGVETASRAEPLEPIRQALARALPAGLQGHLVQDWEEIAFEHGHAFLTTPPDKLLPDLAADLVALLNSLAAAAGTAREDLCGPAGKLAALMAMTVSTLGERRHARDWWKTARHAADASKNRDLRVWVRGYEAMNALYSARPPLLVLRLAQHAVDIAGDHTGAAVLEAMAARAQALSMMDGRAEEAAAAVRDLEGRWERLPAAAPDDRLATGAWPETALHHTAAYTYTHTGDTDLAERARSQALSRYPTSMRRQRAQIELLRATGMVRVGDVAAGVELAGRTVEGLAAAQRTATIQHGARLVLDAVPAADLARPGVRDYRATFAPTAEEEG</sequence>
<keyword evidence="2" id="KW-1185">Reference proteome</keyword>
<name>A0A372G7V7_9ACTN</name>
<evidence type="ECO:0000313" key="1">
    <source>
        <dbReference type="EMBL" id="RFS81229.1"/>
    </source>
</evidence>
<dbReference type="InterPro" id="IPR001387">
    <property type="entry name" value="Cro/C1-type_HTH"/>
</dbReference>
<dbReference type="Proteomes" id="UP000262882">
    <property type="component" value="Unassembled WGS sequence"/>
</dbReference>
<dbReference type="Gene3D" id="1.10.260.40">
    <property type="entry name" value="lambda repressor-like DNA-binding domains"/>
    <property type="match status" value="1"/>
</dbReference>
<evidence type="ECO:0000313" key="2">
    <source>
        <dbReference type="Proteomes" id="UP000262882"/>
    </source>
</evidence>
<protein>
    <submittedName>
        <fullName evidence="1">XRE family transcriptional regulator</fullName>
    </submittedName>
</protein>
<proteinExistence type="predicted"/>
<dbReference type="EMBL" id="QVNQ01000015">
    <property type="protein sequence ID" value="RFS81229.1"/>
    <property type="molecule type" value="Genomic_DNA"/>
</dbReference>
<dbReference type="GO" id="GO:0003677">
    <property type="term" value="F:DNA binding"/>
    <property type="evidence" value="ECO:0007669"/>
    <property type="project" value="InterPro"/>
</dbReference>
<accession>A0A372G7V7</accession>
<reference evidence="1 2" key="1">
    <citation type="submission" date="2018-08" db="EMBL/GenBank/DDBJ databases">
        <title>Actinomadura spongicola sp. nov., isolated from marine sponge Leucetta chagosensis.</title>
        <authorList>
            <person name="Li L."/>
            <person name="Lin H.W."/>
        </authorList>
    </citation>
    <scope>NUCLEOTIDE SEQUENCE [LARGE SCALE GENOMIC DNA]</scope>
    <source>
        <strain evidence="1 2">LHW52907</strain>
    </source>
</reference>